<protein>
    <submittedName>
        <fullName evidence="1">Uncharacterized protein</fullName>
    </submittedName>
</protein>
<feature type="non-terminal residue" evidence="1">
    <location>
        <position position="30"/>
    </location>
</feature>
<dbReference type="Proteomes" id="UP000248918">
    <property type="component" value="Unassembled WGS sequence"/>
</dbReference>
<sequence>MVTRYHIRLGDKTTVDGTVIDGSATEIAMG</sequence>
<gene>
    <name evidence="1" type="ORF">BX591_1711</name>
</gene>
<evidence type="ECO:0000313" key="2">
    <source>
        <dbReference type="Proteomes" id="UP000248918"/>
    </source>
</evidence>
<proteinExistence type="predicted"/>
<comment type="caution">
    <text evidence="1">The sequence shown here is derived from an EMBL/GenBank/DDBJ whole genome shotgun (WGS) entry which is preliminary data.</text>
</comment>
<evidence type="ECO:0000313" key="1">
    <source>
        <dbReference type="EMBL" id="RAS14309.1"/>
    </source>
</evidence>
<reference evidence="1 2" key="1">
    <citation type="submission" date="2018-06" db="EMBL/GenBank/DDBJ databases">
        <title>Genomic Encyclopedia of Type Strains, Phase III (KMG-III): the genomes of soil and plant-associated and newly described type strains.</title>
        <authorList>
            <person name="Whitman W."/>
        </authorList>
    </citation>
    <scope>NUCLEOTIDE SEQUENCE [LARGE SCALE GENOMIC DNA]</scope>
    <source>
        <strain evidence="1 2">LMG 23644</strain>
    </source>
</reference>
<name>A0A329BE24_9BURK</name>
<organism evidence="1 2">
    <name type="scientific">Paraburkholderia bryophila</name>
    <dbReference type="NCBI Taxonomy" id="420952"/>
    <lineage>
        <taxon>Bacteria</taxon>
        <taxon>Pseudomonadati</taxon>
        <taxon>Pseudomonadota</taxon>
        <taxon>Betaproteobacteria</taxon>
        <taxon>Burkholderiales</taxon>
        <taxon>Burkholderiaceae</taxon>
        <taxon>Paraburkholderia</taxon>
    </lineage>
</organism>
<dbReference type="AlphaFoldDB" id="A0A329BE24"/>
<accession>A0A329BE24</accession>
<dbReference type="EMBL" id="QLTK01000071">
    <property type="protein sequence ID" value="RAS14309.1"/>
    <property type="molecule type" value="Genomic_DNA"/>
</dbReference>